<evidence type="ECO:0000256" key="6">
    <source>
        <dbReference type="SAM" id="Coils"/>
    </source>
</evidence>
<evidence type="ECO:0000259" key="10">
    <source>
        <dbReference type="PROSITE" id="PS51914"/>
    </source>
</evidence>
<dbReference type="Gene3D" id="1.10.238.10">
    <property type="entry name" value="EF-hand"/>
    <property type="match status" value="1"/>
</dbReference>
<keyword evidence="12" id="KW-1185">Reference proteome</keyword>
<gene>
    <name evidence="11" type="ORF">LSTR_LSTR000076</name>
</gene>
<protein>
    <recommendedName>
        <fullName evidence="1">Glucosidase 2 subunit beta</fullName>
    </recommendedName>
</protein>
<dbReference type="InterPro" id="IPR018247">
    <property type="entry name" value="EF_Hand_1_Ca_BS"/>
</dbReference>
<dbReference type="OrthoDB" id="28322at2759"/>
<dbReference type="InterPro" id="IPR002048">
    <property type="entry name" value="EF_hand_dom"/>
</dbReference>
<dbReference type="InterPro" id="IPR036607">
    <property type="entry name" value="PRKCSH"/>
</dbReference>
<dbReference type="AlphaFoldDB" id="A0A482X6Q6"/>
<dbReference type="GO" id="GO:0006491">
    <property type="term" value="P:N-glycan processing"/>
    <property type="evidence" value="ECO:0007669"/>
    <property type="project" value="TreeGrafter"/>
</dbReference>
<feature type="compositionally biased region" description="Acidic residues" evidence="7">
    <location>
        <begin position="310"/>
        <end position="349"/>
    </location>
</feature>
<dbReference type="SUPFAM" id="SSF47473">
    <property type="entry name" value="EF-hand"/>
    <property type="match status" value="1"/>
</dbReference>
<feature type="signal peptide" evidence="8">
    <location>
        <begin position="1"/>
        <end position="18"/>
    </location>
</feature>
<dbReference type="EMBL" id="QKKF02016774">
    <property type="protein sequence ID" value="RZF41362.1"/>
    <property type="molecule type" value="Genomic_DNA"/>
</dbReference>
<feature type="coiled-coil region" evidence="6">
    <location>
        <begin position="156"/>
        <end position="221"/>
    </location>
</feature>
<dbReference type="SMR" id="A0A482X6Q6"/>
<keyword evidence="5" id="KW-1015">Disulfide bond</keyword>
<keyword evidence="2 8" id="KW-0732">Signal</keyword>
<dbReference type="SUPFAM" id="SSF50911">
    <property type="entry name" value="Mannose 6-phosphate receptor domain"/>
    <property type="match status" value="1"/>
</dbReference>
<evidence type="ECO:0000256" key="4">
    <source>
        <dbReference type="ARBA" id="ARBA00022837"/>
    </source>
</evidence>
<feature type="compositionally biased region" description="Basic and acidic residues" evidence="7">
    <location>
        <begin position="356"/>
        <end position="382"/>
    </location>
</feature>
<dbReference type="InterPro" id="IPR039794">
    <property type="entry name" value="Gtb1-like"/>
</dbReference>
<dbReference type="PROSITE" id="PS00018">
    <property type="entry name" value="EF_HAND_1"/>
    <property type="match status" value="1"/>
</dbReference>
<dbReference type="Gene3D" id="2.70.130.10">
    <property type="entry name" value="Mannose-6-phosphate receptor binding domain"/>
    <property type="match status" value="1"/>
</dbReference>
<dbReference type="Pfam" id="PF13015">
    <property type="entry name" value="PRKCSH_1"/>
    <property type="match status" value="1"/>
</dbReference>
<feature type="chain" id="PRO_5019721063" description="Glucosidase 2 subunit beta" evidence="8">
    <location>
        <begin position="19"/>
        <end position="545"/>
    </location>
</feature>
<evidence type="ECO:0000313" key="12">
    <source>
        <dbReference type="Proteomes" id="UP000291343"/>
    </source>
</evidence>
<dbReference type="FunCoup" id="A0A482X6Q6">
    <property type="interactions" value="2195"/>
</dbReference>
<dbReference type="InParanoid" id="A0A482X6Q6"/>
<evidence type="ECO:0000259" key="9">
    <source>
        <dbReference type="PROSITE" id="PS50222"/>
    </source>
</evidence>
<dbReference type="InterPro" id="IPR011992">
    <property type="entry name" value="EF-hand-dom_pair"/>
</dbReference>
<feature type="domain" description="MRH" evidence="10">
    <location>
        <begin position="434"/>
        <end position="534"/>
    </location>
</feature>
<dbReference type="SUPFAM" id="SSF57424">
    <property type="entry name" value="LDL receptor-like module"/>
    <property type="match status" value="1"/>
</dbReference>
<dbReference type="GO" id="GO:0005509">
    <property type="term" value="F:calcium ion binding"/>
    <property type="evidence" value="ECO:0007669"/>
    <property type="project" value="InterPro"/>
</dbReference>
<dbReference type="PROSITE" id="PS51914">
    <property type="entry name" value="MRH"/>
    <property type="match status" value="1"/>
</dbReference>
<feature type="coiled-coil region" evidence="6">
    <location>
        <begin position="391"/>
        <end position="418"/>
    </location>
</feature>
<dbReference type="Gene3D" id="4.10.400.10">
    <property type="entry name" value="Low-density Lipoprotein Receptor"/>
    <property type="match status" value="1"/>
</dbReference>
<dbReference type="InterPro" id="IPR009011">
    <property type="entry name" value="Man6P_isomerase_rcpt-bd_dom_sf"/>
</dbReference>
<feature type="region of interest" description="Disordered" evidence="7">
    <location>
        <begin position="296"/>
        <end position="382"/>
    </location>
</feature>
<organism evidence="11 12">
    <name type="scientific">Laodelphax striatellus</name>
    <name type="common">Small brown planthopper</name>
    <name type="synonym">Delphax striatella</name>
    <dbReference type="NCBI Taxonomy" id="195883"/>
    <lineage>
        <taxon>Eukaryota</taxon>
        <taxon>Metazoa</taxon>
        <taxon>Ecdysozoa</taxon>
        <taxon>Arthropoda</taxon>
        <taxon>Hexapoda</taxon>
        <taxon>Insecta</taxon>
        <taxon>Pterygota</taxon>
        <taxon>Neoptera</taxon>
        <taxon>Paraneoptera</taxon>
        <taxon>Hemiptera</taxon>
        <taxon>Auchenorrhyncha</taxon>
        <taxon>Fulgoroidea</taxon>
        <taxon>Delphacidae</taxon>
        <taxon>Criomorphinae</taxon>
        <taxon>Laodelphax</taxon>
    </lineage>
</organism>
<evidence type="ECO:0000256" key="5">
    <source>
        <dbReference type="ARBA" id="ARBA00023157"/>
    </source>
</evidence>
<evidence type="ECO:0000256" key="7">
    <source>
        <dbReference type="SAM" id="MobiDB-lite"/>
    </source>
</evidence>
<evidence type="ECO:0000256" key="2">
    <source>
        <dbReference type="ARBA" id="ARBA00022729"/>
    </source>
</evidence>
<evidence type="ECO:0000256" key="1">
    <source>
        <dbReference type="ARBA" id="ARBA00022387"/>
    </source>
</evidence>
<comment type="caution">
    <text evidence="11">The sequence shown here is derived from an EMBL/GenBank/DDBJ whole genome shotgun (WGS) entry which is preliminary data.</text>
</comment>
<feature type="domain" description="EF-hand" evidence="9">
    <location>
        <begin position="245"/>
        <end position="270"/>
    </location>
</feature>
<dbReference type="PANTHER" id="PTHR12630:SF1">
    <property type="entry name" value="GLUCOSIDASE 2 SUBUNIT BETA"/>
    <property type="match status" value="1"/>
</dbReference>
<accession>A0A482X6Q6</accession>
<evidence type="ECO:0000256" key="8">
    <source>
        <dbReference type="SAM" id="SignalP"/>
    </source>
</evidence>
<dbReference type="InterPro" id="IPR036055">
    <property type="entry name" value="LDL_receptor-like_sf"/>
</dbReference>
<proteinExistence type="predicted"/>
<name>A0A482X6Q6_LAOST</name>
<dbReference type="InterPro" id="IPR028146">
    <property type="entry name" value="PRKCSH_N"/>
</dbReference>
<dbReference type="GO" id="GO:0017177">
    <property type="term" value="C:glucosidase II complex"/>
    <property type="evidence" value="ECO:0007669"/>
    <property type="project" value="TreeGrafter"/>
</dbReference>
<dbReference type="PANTHER" id="PTHR12630">
    <property type="entry name" value="N-LINKED OLIGOSACCHARIDE PROCESSING"/>
    <property type="match status" value="1"/>
</dbReference>
<dbReference type="Pfam" id="PF12999">
    <property type="entry name" value="PRKCSH-like"/>
    <property type="match status" value="1"/>
</dbReference>
<keyword evidence="3" id="KW-0256">Endoplasmic reticulum</keyword>
<keyword evidence="6" id="KW-0175">Coiled coil</keyword>
<evidence type="ECO:0000256" key="3">
    <source>
        <dbReference type="ARBA" id="ARBA00022824"/>
    </source>
</evidence>
<sequence length="545" mass="61589">MVRMYGSFLLVLVSFVRSNEILRPRGVAISKAVLYEPSKDFTCFNGVLTIPFKYVNDDFCDCPDGSDEPGTAACPNGSFHCVNAGHKPMNLPSSRVNDGICDCCDASDEYGHPDLCGNTCSKLGEEARLAAQKRAEIIKAGCELREQLSWKGKKLKEEKKEKIAVLEKDKAEAEALREEKEVIKKEAETAESAVLEVYRNAEEAKRKEEDEQNRKQMEQEAFEVFNLLDSDRDEKLQVDELRVRQTFDQNKDGQVSDDELKFFMGGLEEITWADFLESAWQRMKPFFMLEKGIFQPPSTEQNAESKEEHTEADDGVDDDDLGETTHEEYDDDLEGDGGRADDEEEEELIEGTIGENGEHTEGGGDEGANKTFEEESAPKYDEMTQKVIDTANSARSEFESADKAVKDLERSLRQLQEGLNKDYGHEEEFAPLDGECFEFTDREYIYKLCPFDRVSQRPRSGGSETTLGNWKGWVGRDNPYAAMLYDHGQTCWNGPQRSAHVKVTCGVENTVLSVSEPNRCEYLFHLATPSACWPDQPQQHPHDEL</sequence>
<dbReference type="PROSITE" id="PS50222">
    <property type="entry name" value="EF_HAND_2"/>
    <property type="match status" value="1"/>
</dbReference>
<keyword evidence="4" id="KW-0106">Calcium</keyword>
<reference evidence="11 12" key="1">
    <citation type="journal article" date="2017" name="Gigascience">
        <title>Genome sequence of the small brown planthopper, Laodelphax striatellus.</title>
        <authorList>
            <person name="Zhu J."/>
            <person name="Jiang F."/>
            <person name="Wang X."/>
            <person name="Yang P."/>
            <person name="Bao Y."/>
            <person name="Zhao W."/>
            <person name="Wang W."/>
            <person name="Lu H."/>
            <person name="Wang Q."/>
            <person name="Cui N."/>
            <person name="Li J."/>
            <person name="Chen X."/>
            <person name="Luo L."/>
            <person name="Yu J."/>
            <person name="Kang L."/>
            <person name="Cui F."/>
        </authorList>
    </citation>
    <scope>NUCLEOTIDE SEQUENCE [LARGE SCALE GENOMIC DNA]</scope>
    <source>
        <strain evidence="11">Lst14</strain>
    </source>
</reference>
<dbReference type="Proteomes" id="UP000291343">
    <property type="component" value="Unassembled WGS sequence"/>
</dbReference>
<evidence type="ECO:0000313" key="11">
    <source>
        <dbReference type="EMBL" id="RZF41362.1"/>
    </source>
</evidence>
<dbReference type="InterPro" id="IPR044865">
    <property type="entry name" value="MRH_dom"/>
</dbReference>
<dbReference type="STRING" id="195883.A0A482X6Q6"/>